<reference evidence="14 17" key="2">
    <citation type="submission" date="2016-01" db="EMBL/GenBank/DDBJ databases">
        <authorList>
            <person name="Varghese N."/>
        </authorList>
    </citation>
    <scope>NUCLEOTIDE SEQUENCE [LARGE SCALE GENOMIC DNA]</scope>
    <source>
        <strain evidence="14 17">HL-91</strain>
    </source>
</reference>
<comment type="caution">
    <text evidence="15">The sequence shown here is derived from an EMBL/GenBank/DDBJ whole genome shotgun (WGS) entry which is preliminary data.</text>
</comment>
<dbReference type="PANTHER" id="PTHR10344:SF4">
    <property type="entry name" value="UMP-CMP KINASE 2, MITOCHONDRIAL"/>
    <property type="match status" value="1"/>
</dbReference>
<evidence type="ECO:0000256" key="4">
    <source>
        <dbReference type="ARBA" id="ARBA00022679"/>
    </source>
</evidence>
<comment type="catalytic activity">
    <reaction evidence="10 12">
        <text>dTMP + ATP = dTDP + ADP</text>
        <dbReference type="Rhea" id="RHEA:13517"/>
        <dbReference type="ChEBI" id="CHEBI:30616"/>
        <dbReference type="ChEBI" id="CHEBI:58369"/>
        <dbReference type="ChEBI" id="CHEBI:63528"/>
        <dbReference type="ChEBI" id="CHEBI:456216"/>
        <dbReference type="EC" id="2.7.4.9"/>
    </reaction>
</comment>
<dbReference type="GO" id="GO:0005829">
    <property type="term" value="C:cytosol"/>
    <property type="evidence" value="ECO:0007669"/>
    <property type="project" value="TreeGrafter"/>
</dbReference>
<evidence type="ECO:0000256" key="12">
    <source>
        <dbReference type="HAMAP-Rule" id="MF_00165"/>
    </source>
</evidence>
<evidence type="ECO:0000256" key="3">
    <source>
        <dbReference type="ARBA" id="ARBA00017144"/>
    </source>
</evidence>
<evidence type="ECO:0000256" key="8">
    <source>
        <dbReference type="ARBA" id="ARBA00022840"/>
    </source>
</evidence>
<sequence length="208" mass="22511">MRAQGLFISVEGIDGSGKSTQARLLAEGLAAAGHDVVVTREPGGAPGAEAIRRLLVEGDPARWSAETEILLFNAARRDHLERTIQPALDRGAVVITDRFADSTRVYQGVARANLRPLVDRLHDLVIGIEPDLTFVIDMDARAALARGLARRSGEDRFEELGLGFQEALRAGFLALAQEYPARVQVIDGTRAPDVIAQDMAARVTAHLR</sequence>
<dbReference type="NCBIfam" id="TIGR00041">
    <property type="entry name" value="DTMP_kinase"/>
    <property type="match status" value="1"/>
</dbReference>
<evidence type="ECO:0000313" key="17">
    <source>
        <dbReference type="Proteomes" id="UP000182045"/>
    </source>
</evidence>
<dbReference type="InterPro" id="IPR018095">
    <property type="entry name" value="Thymidylate_kin_CS"/>
</dbReference>
<dbReference type="GO" id="GO:0006233">
    <property type="term" value="P:dTDP biosynthetic process"/>
    <property type="evidence" value="ECO:0007669"/>
    <property type="project" value="InterPro"/>
</dbReference>
<dbReference type="OrthoDB" id="9774907at2"/>
<dbReference type="AlphaFoldDB" id="A0A0P7YUM9"/>
<dbReference type="Proteomes" id="UP000050413">
    <property type="component" value="Unassembled WGS sequence"/>
</dbReference>
<evidence type="ECO:0000256" key="2">
    <source>
        <dbReference type="ARBA" id="ARBA00012980"/>
    </source>
</evidence>
<keyword evidence="8 12" id="KW-0067">ATP-binding</keyword>
<dbReference type="PROSITE" id="PS01331">
    <property type="entry name" value="THYMIDYLATE_KINASE"/>
    <property type="match status" value="1"/>
</dbReference>
<evidence type="ECO:0000259" key="13">
    <source>
        <dbReference type="Pfam" id="PF02223"/>
    </source>
</evidence>
<evidence type="ECO:0000256" key="11">
    <source>
        <dbReference type="ARBA" id="ARBA00057735"/>
    </source>
</evidence>
<evidence type="ECO:0000313" key="15">
    <source>
        <dbReference type="EMBL" id="KPP92996.1"/>
    </source>
</evidence>
<dbReference type="FunFam" id="3.40.50.300:FF:000225">
    <property type="entry name" value="Thymidylate kinase"/>
    <property type="match status" value="1"/>
</dbReference>
<dbReference type="InterPro" id="IPR039430">
    <property type="entry name" value="Thymidylate_kin-like_dom"/>
</dbReference>
<dbReference type="GO" id="GO:0005524">
    <property type="term" value="F:ATP binding"/>
    <property type="evidence" value="ECO:0007669"/>
    <property type="project" value="UniProtKB-UniRule"/>
</dbReference>
<feature type="domain" description="Thymidylate kinase-like" evidence="13">
    <location>
        <begin position="10"/>
        <end position="196"/>
    </location>
</feature>
<dbReference type="STRING" id="1666912.Ga0058931_1044"/>
<feature type="binding site" evidence="12">
    <location>
        <begin position="12"/>
        <end position="19"/>
    </location>
    <ligand>
        <name>ATP</name>
        <dbReference type="ChEBI" id="CHEBI:30616"/>
    </ligand>
</feature>
<evidence type="ECO:0000256" key="10">
    <source>
        <dbReference type="ARBA" id="ARBA00048743"/>
    </source>
</evidence>
<comment type="function">
    <text evidence="11 12">Phosphorylation of dTMP to form dTDP in both de novo and salvage pathways of dTTP synthesis.</text>
</comment>
<keyword evidence="6 12" id="KW-0547">Nucleotide-binding</keyword>
<dbReference type="GO" id="GO:0006227">
    <property type="term" value="P:dUDP biosynthetic process"/>
    <property type="evidence" value="ECO:0007669"/>
    <property type="project" value="TreeGrafter"/>
</dbReference>
<evidence type="ECO:0000313" key="14">
    <source>
        <dbReference type="EMBL" id="CUX80335.1"/>
    </source>
</evidence>
<dbReference type="EC" id="2.7.4.9" evidence="2 12"/>
<proteinExistence type="inferred from homology"/>
<dbReference type="InterPro" id="IPR018094">
    <property type="entry name" value="Thymidylate_kinase"/>
</dbReference>
<dbReference type="CDD" id="cd01672">
    <property type="entry name" value="TMPK"/>
    <property type="match status" value="1"/>
</dbReference>
<name>A0A0P7YUM9_9RHOB</name>
<evidence type="ECO:0000256" key="5">
    <source>
        <dbReference type="ARBA" id="ARBA00022727"/>
    </source>
</evidence>
<protein>
    <recommendedName>
        <fullName evidence="3 12">Thymidylate kinase</fullName>
        <ecNumber evidence="2 12">2.7.4.9</ecNumber>
    </recommendedName>
    <alternativeName>
        <fullName evidence="9 12">dTMP kinase</fullName>
    </alternativeName>
</protein>
<dbReference type="SUPFAM" id="SSF52540">
    <property type="entry name" value="P-loop containing nucleoside triphosphate hydrolases"/>
    <property type="match status" value="1"/>
</dbReference>
<dbReference type="EMBL" id="LJSG01000010">
    <property type="protein sequence ID" value="KPP92996.1"/>
    <property type="molecule type" value="Genomic_DNA"/>
</dbReference>
<keyword evidence="5 12" id="KW-0545">Nucleotide biosynthesis</keyword>
<organism evidence="15 16">
    <name type="scientific">Roseibaca calidilacus</name>
    <dbReference type="NCBI Taxonomy" id="1666912"/>
    <lineage>
        <taxon>Bacteria</taxon>
        <taxon>Pseudomonadati</taxon>
        <taxon>Pseudomonadota</taxon>
        <taxon>Alphaproteobacteria</taxon>
        <taxon>Rhodobacterales</taxon>
        <taxon>Paracoccaceae</taxon>
        <taxon>Roseinatronobacter</taxon>
    </lineage>
</organism>
<dbReference type="EMBL" id="FBYC01000004">
    <property type="protein sequence ID" value="CUX80335.1"/>
    <property type="molecule type" value="Genomic_DNA"/>
</dbReference>
<dbReference type="Gene3D" id="3.40.50.300">
    <property type="entry name" value="P-loop containing nucleotide triphosphate hydrolases"/>
    <property type="match status" value="1"/>
</dbReference>
<accession>A0A0P7YUM9</accession>
<dbReference type="PATRIC" id="fig|1666912.4.peg.564"/>
<dbReference type="GO" id="GO:0006235">
    <property type="term" value="P:dTTP biosynthetic process"/>
    <property type="evidence" value="ECO:0007669"/>
    <property type="project" value="UniProtKB-UniRule"/>
</dbReference>
<evidence type="ECO:0000256" key="9">
    <source>
        <dbReference type="ARBA" id="ARBA00029962"/>
    </source>
</evidence>
<gene>
    <name evidence="12 15" type="primary">tmk</name>
    <name evidence="14" type="ORF">Ga0058931_1044</name>
    <name evidence="15" type="ORF">HLUCCA05_13305</name>
</gene>
<comment type="similarity">
    <text evidence="1 12">Belongs to the thymidylate kinase family.</text>
</comment>
<keyword evidence="17" id="KW-1185">Reference proteome</keyword>
<evidence type="ECO:0000256" key="1">
    <source>
        <dbReference type="ARBA" id="ARBA00009776"/>
    </source>
</evidence>
<evidence type="ECO:0000256" key="6">
    <source>
        <dbReference type="ARBA" id="ARBA00022741"/>
    </source>
</evidence>
<evidence type="ECO:0000313" key="16">
    <source>
        <dbReference type="Proteomes" id="UP000050413"/>
    </source>
</evidence>
<evidence type="ECO:0000256" key="7">
    <source>
        <dbReference type="ARBA" id="ARBA00022777"/>
    </source>
</evidence>
<reference evidence="15 16" key="1">
    <citation type="submission" date="2015-09" db="EMBL/GenBank/DDBJ databases">
        <title>Identification and resolution of microdiversity through metagenomic sequencing of parallel consortia.</title>
        <authorList>
            <person name="Nelson W.C."/>
            <person name="Romine M.F."/>
            <person name="Lindemann S.R."/>
        </authorList>
    </citation>
    <scope>NUCLEOTIDE SEQUENCE [LARGE SCALE GENOMIC DNA]</scope>
    <source>
        <strain evidence="15">HL-91</strain>
    </source>
</reference>
<dbReference type="Proteomes" id="UP000182045">
    <property type="component" value="Unassembled WGS sequence"/>
</dbReference>
<dbReference type="Pfam" id="PF02223">
    <property type="entry name" value="Thymidylate_kin"/>
    <property type="match status" value="1"/>
</dbReference>
<dbReference type="RefSeq" id="WP_072245398.1">
    <property type="nucleotide sequence ID" value="NZ_FBYC01000004.1"/>
</dbReference>
<dbReference type="PANTHER" id="PTHR10344">
    <property type="entry name" value="THYMIDYLATE KINASE"/>
    <property type="match status" value="1"/>
</dbReference>
<dbReference type="GO" id="GO:0004798">
    <property type="term" value="F:dTMP kinase activity"/>
    <property type="evidence" value="ECO:0007669"/>
    <property type="project" value="UniProtKB-UniRule"/>
</dbReference>
<dbReference type="HAMAP" id="MF_00165">
    <property type="entry name" value="Thymidylate_kinase"/>
    <property type="match status" value="1"/>
</dbReference>
<dbReference type="InterPro" id="IPR027417">
    <property type="entry name" value="P-loop_NTPase"/>
</dbReference>
<keyword evidence="4 12" id="KW-0808">Transferase</keyword>
<keyword evidence="7 12" id="KW-0418">Kinase</keyword>